<dbReference type="EMBL" id="CAFBNC010000030">
    <property type="protein sequence ID" value="CAB4933458.1"/>
    <property type="molecule type" value="Genomic_DNA"/>
</dbReference>
<organism evidence="4">
    <name type="scientific">freshwater metagenome</name>
    <dbReference type="NCBI Taxonomy" id="449393"/>
    <lineage>
        <taxon>unclassified sequences</taxon>
        <taxon>metagenomes</taxon>
        <taxon>ecological metagenomes</taxon>
    </lineage>
</organism>
<dbReference type="InterPro" id="IPR026881">
    <property type="entry name" value="WYL_dom"/>
</dbReference>
<accession>A0A6J5YI20</accession>
<evidence type="ECO:0000313" key="4">
    <source>
        <dbReference type="EMBL" id="CAB4323222.1"/>
    </source>
</evidence>
<feature type="domain" description="WYL" evidence="2">
    <location>
        <begin position="152"/>
        <end position="210"/>
    </location>
</feature>
<dbReference type="InterPro" id="IPR057727">
    <property type="entry name" value="WCX_dom"/>
</dbReference>
<sequence>MAATADKFERMMNLLAALLNAERPISAEQIQERVAGYASEKEAFRRTFERDKDELRSLGVPIEVGPIPGTFPELEGYIVDRRTYELPDLDLAPDEIAALHLALRAVSVGGSSVEDGTTAAALWRLGGVAEGSTSSDEQHLAAIPVDGRQTILFRAVLERRVCRFTYSNAGSSTDRSVEPWRVGYERGHWYLTGFDRDREAARNFRLDRMGEKLDIGEPNTFEGPAPEIPESDYRPWDDGGPEQLRALVRFDPEQAQWALDALGPNTLRTIEADGSHLFDVPVTAWAPFRSFLLGFLDHAELLEPPELRSELVNWLQRYAVEDVR</sequence>
<dbReference type="InterPro" id="IPR051534">
    <property type="entry name" value="CBASS_pafABC_assoc_protein"/>
</dbReference>
<dbReference type="AlphaFoldDB" id="A0A6J5YI20"/>
<gene>
    <name evidence="4" type="ORF">UFOPK1392_00973</name>
    <name evidence="5" type="ORF">UFOPK3733_00817</name>
</gene>
<dbReference type="PANTHER" id="PTHR34580">
    <property type="match status" value="1"/>
</dbReference>
<dbReference type="PROSITE" id="PS52050">
    <property type="entry name" value="WYL"/>
    <property type="match status" value="1"/>
</dbReference>
<feature type="domain" description="WCX" evidence="3">
    <location>
        <begin position="244"/>
        <end position="319"/>
    </location>
</feature>
<dbReference type="Pfam" id="PF25583">
    <property type="entry name" value="WCX"/>
    <property type="match status" value="1"/>
</dbReference>
<dbReference type="EMBL" id="CAEMXZ010000033">
    <property type="protein sequence ID" value="CAB4323222.1"/>
    <property type="molecule type" value="Genomic_DNA"/>
</dbReference>
<evidence type="ECO:0000259" key="2">
    <source>
        <dbReference type="Pfam" id="PF13280"/>
    </source>
</evidence>
<protein>
    <submittedName>
        <fullName evidence="4">Unannotated protein</fullName>
    </submittedName>
</protein>
<proteinExistence type="predicted"/>
<name>A0A6J5YI20_9ZZZZ</name>
<feature type="region of interest" description="Disordered" evidence="1">
    <location>
        <begin position="215"/>
        <end position="235"/>
    </location>
</feature>
<dbReference type="Pfam" id="PF13280">
    <property type="entry name" value="WYL"/>
    <property type="match status" value="1"/>
</dbReference>
<reference evidence="4" key="1">
    <citation type="submission" date="2020-05" db="EMBL/GenBank/DDBJ databases">
        <authorList>
            <person name="Chiriac C."/>
            <person name="Salcher M."/>
            <person name="Ghai R."/>
            <person name="Kavagutti S V."/>
        </authorList>
    </citation>
    <scope>NUCLEOTIDE SEQUENCE</scope>
</reference>
<evidence type="ECO:0000313" key="5">
    <source>
        <dbReference type="EMBL" id="CAB4933458.1"/>
    </source>
</evidence>
<evidence type="ECO:0000259" key="3">
    <source>
        <dbReference type="Pfam" id="PF25583"/>
    </source>
</evidence>
<dbReference type="PANTHER" id="PTHR34580:SF3">
    <property type="entry name" value="PROTEIN PAFB"/>
    <property type="match status" value="1"/>
</dbReference>
<evidence type="ECO:0000256" key="1">
    <source>
        <dbReference type="SAM" id="MobiDB-lite"/>
    </source>
</evidence>